<proteinExistence type="predicted"/>
<dbReference type="EMBL" id="AUZM01000016">
    <property type="protein sequence ID" value="ERT07955.1"/>
    <property type="molecule type" value="Genomic_DNA"/>
</dbReference>
<evidence type="ECO:0000313" key="1">
    <source>
        <dbReference type="EMBL" id="ERT07955.1"/>
    </source>
</evidence>
<gene>
    <name evidence="1" type="ORF">M595_2107</name>
</gene>
<sequence length="41" mass="4761">MIFGQLQLPFLLVFLNNKRGLINSNFSFGDRTTQKVRSLFV</sequence>
<name>U7QLJ2_9CYAN</name>
<evidence type="ECO:0000313" key="2">
    <source>
        <dbReference type="Proteomes" id="UP000017127"/>
    </source>
</evidence>
<comment type="caution">
    <text evidence="1">The sequence shown here is derived from an EMBL/GenBank/DDBJ whole genome shotgun (WGS) entry which is preliminary data.</text>
</comment>
<dbReference type="AlphaFoldDB" id="U7QLJ2"/>
<organism evidence="1 2">
    <name type="scientific">Lyngbya aestuarii BL J</name>
    <dbReference type="NCBI Taxonomy" id="1348334"/>
    <lineage>
        <taxon>Bacteria</taxon>
        <taxon>Bacillati</taxon>
        <taxon>Cyanobacteriota</taxon>
        <taxon>Cyanophyceae</taxon>
        <taxon>Oscillatoriophycideae</taxon>
        <taxon>Oscillatoriales</taxon>
        <taxon>Microcoleaceae</taxon>
        <taxon>Lyngbya</taxon>
    </lineage>
</organism>
<accession>U7QLJ2</accession>
<dbReference type="Proteomes" id="UP000017127">
    <property type="component" value="Unassembled WGS sequence"/>
</dbReference>
<reference evidence="1 2" key="1">
    <citation type="journal article" date="2013" name="Front. Microbiol.">
        <title>Comparative genomic analyses of the cyanobacterium, Lyngbya aestuarii BL J, a powerful hydrogen producer.</title>
        <authorList>
            <person name="Kothari A."/>
            <person name="Vaughn M."/>
            <person name="Garcia-Pichel F."/>
        </authorList>
    </citation>
    <scope>NUCLEOTIDE SEQUENCE [LARGE SCALE GENOMIC DNA]</scope>
    <source>
        <strain evidence="1 2">BL J</strain>
    </source>
</reference>
<protein>
    <submittedName>
        <fullName evidence="1">Uncharacterized protein</fullName>
    </submittedName>
</protein>
<keyword evidence="2" id="KW-1185">Reference proteome</keyword>